<feature type="domain" description="FAD dependent oxidoreductase" evidence="6">
    <location>
        <begin position="5"/>
        <end position="334"/>
    </location>
</feature>
<dbReference type="AlphaFoldDB" id="A0A938YH14"/>
<evidence type="ECO:0000256" key="3">
    <source>
        <dbReference type="ARBA" id="ARBA00023002"/>
    </source>
</evidence>
<organism evidence="7 8">
    <name type="scientific">Nakamurella flavida</name>
    <dbReference type="NCBI Taxonomy" id="363630"/>
    <lineage>
        <taxon>Bacteria</taxon>
        <taxon>Bacillati</taxon>
        <taxon>Actinomycetota</taxon>
        <taxon>Actinomycetes</taxon>
        <taxon>Nakamurellales</taxon>
        <taxon>Nakamurellaceae</taxon>
        <taxon>Nakamurella</taxon>
    </lineage>
</organism>
<dbReference type="Pfam" id="PF01266">
    <property type="entry name" value="DAO"/>
    <property type="match status" value="1"/>
</dbReference>
<keyword evidence="3 7" id="KW-0560">Oxidoreductase</keyword>
<dbReference type="GO" id="GO:0043799">
    <property type="term" value="F:glycine oxidase activity"/>
    <property type="evidence" value="ECO:0007669"/>
    <property type="project" value="UniProtKB-EC"/>
</dbReference>
<evidence type="ECO:0000259" key="6">
    <source>
        <dbReference type="Pfam" id="PF01266"/>
    </source>
</evidence>
<keyword evidence="2" id="KW-0784">Thiamine biosynthesis</keyword>
<accession>A0A938YH14</accession>
<dbReference type="SUPFAM" id="SSF54373">
    <property type="entry name" value="FAD-linked reductases, C-terminal domain"/>
    <property type="match status" value="1"/>
</dbReference>
<dbReference type="InterPro" id="IPR036188">
    <property type="entry name" value="FAD/NAD-bd_sf"/>
</dbReference>
<comment type="caution">
    <text evidence="7">The sequence shown here is derived from an EMBL/GenBank/DDBJ whole genome shotgun (WGS) entry which is preliminary data.</text>
</comment>
<dbReference type="GO" id="GO:0050660">
    <property type="term" value="F:flavin adenine dinucleotide binding"/>
    <property type="evidence" value="ECO:0007669"/>
    <property type="project" value="InterPro"/>
</dbReference>
<gene>
    <name evidence="7" type="primary">thiO</name>
    <name evidence="7" type="ORF">JL107_04890</name>
</gene>
<dbReference type="Proteomes" id="UP000663801">
    <property type="component" value="Unassembled WGS sequence"/>
</dbReference>
<dbReference type="PANTHER" id="PTHR13847:SF289">
    <property type="entry name" value="GLYCINE OXIDASE"/>
    <property type="match status" value="1"/>
</dbReference>
<dbReference type="Gene3D" id="3.50.50.60">
    <property type="entry name" value="FAD/NAD(P)-binding domain"/>
    <property type="match status" value="1"/>
</dbReference>
<name>A0A938YH14_9ACTN</name>
<evidence type="ECO:0000256" key="1">
    <source>
        <dbReference type="ARBA" id="ARBA00004948"/>
    </source>
</evidence>
<evidence type="ECO:0000256" key="5">
    <source>
        <dbReference type="ARBA" id="ARBA00050018"/>
    </source>
</evidence>
<dbReference type="RefSeq" id="WP_205255868.1">
    <property type="nucleotide sequence ID" value="NZ_BAAAPV010000002.1"/>
</dbReference>
<dbReference type="EMBL" id="JAERWL010000005">
    <property type="protein sequence ID" value="MBM9475777.1"/>
    <property type="molecule type" value="Genomic_DNA"/>
</dbReference>
<evidence type="ECO:0000256" key="2">
    <source>
        <dbReference type="ARBA" id="ARBA00022977"/>
    </source>
</evidence>
<dbReference type="GO" id="GO:0009228">
    <property type="term" value="P:thiamine biosynthetic process"/>
    <property type="evidence" value="ECO:0007669"/>
    <property type="project" value="UniProtKB-KW"/>
</dbReference>
<dbReference type="InterPro" id="IPR012727">
    <property type="entry name" value="Gly_oxidase_ThiO"/>
</dbReference>
<proteinExistence type="predicted"/>
<dbReference type="InterPro" id="IPR006076">
    <property type="entry name" value="FAD-dep_OxRdtase"/>
</dbReference>
<dbReference type="GO" id="GO:0005737">
    <property type="term" value="C:cytoplasm"/>
    <property type="evidence" value="ECO:0007669"/>
    <property type="project" value="TreeGrafter"/>
</dbReference>
<protein>
    <recommendedName>
        <fullName evidence="5">glycine oxidase</fullName>
        <ecNumber evidence="5">1.4.3.19</ecNumber>
    </recommendedName>
</protein>
<evidence type="ECO:0000313" key="8">
    <source>
        <dbReference type="Proteomes" id="UP000663801"/>
    </source>
</evidence>
<dbReference type="Gene3D" id="3.30.9.10">
    <property type="entry name" value="D-Amino Acid Oxidase, subunit A, domain 2"/>
    <property type="match status" value="1"/>
</dbReference>
<dbReference type="EC" id="1.4.3.19" evidence="5"/>
<sequence length="355" mass="36429">MRMRLAIVGGGVIGLTVAWRAADAGHHVTVHDPDPGRGSSWVAGGMLAPVTEGRPGEEAAQDLGSLSLERWPDFATELSAAAGRPAGLRTQGTLVVGLDPGDRSELDHLVQWLTARGRQVATLHADALRDAEPGLAPGIRRGLSVPGDLAVDNRALLGALQAAGERAGVVHVAAPVADPAALTALDADQIVLAAGARVADVLPGLPVRPVKGEIVRLHHRPGALPPPTHTVRALAHGRHVYLVPRDDGLVVGATQWETGHETTVTVGGVRDLLDDATAVLPGLAEFEFAEVIAGSRPMTPDGLPLIGRVDARTVLATGHGRNGILLAPITADAVLAELAGEPLPALAAAAPGRFA</sequence>
<evidence type="ECO:0000313" key="7">
    <source>
        <dbReference type="EMBL" id="MBM9475777.1"/>
    </source>
</evidence>
<comment type="pathway">
    <text evidence="1">Cofactor biosynthesis; thiamine diphosphate biosynthesis.</text>
</comment>
<dbReference type="PANTHER" id="PTHR13847">
    <property type="entry name" value="SARCOSINE DEHYDROGENASE-RELATED"/>
    <property type="match status" value="1"/>
</dbReference>
<keyword evidence="8" id="KW-1185">Reference proteome</keyword>
<reference evidence="7" key="1">
    <citation type="submission" date="2021-01" db="EMBL/GenBank/DDBJ databases">
        <title>KCTC 19127 draft genome.</title>
        <authorList>
            <person name="An D."/>
        </authorList>
    </citation>
    <scope>NUCLEOTIDE SEQUENCE</scope>
    <source>
        <strain evidence="7">KCTC 19127</strain>
    </source>
</reference>
<comment type="catalytic activity">
    <reaction evidence="4">
        <text>glycine + O2 + H2O = glyoxylate + H2O2 + NH4(+)</text>
        <dbReference type="Rhea" id="RHEA:11532"/>
        <dbReference type="ChEBI" id="CHEBI:15377"/>
        <dbReference type="ChEBI" id="CHEBI:15379"/>
        <dbReference type="ChEBI" id="CHEBI:16240"/>
        <dbReference type="ChEBI" id="CHEBI:28938"/>
        <dbReference type="ChEBI" id="CHEBI:36655"/>
        <dbReference type="ChEBI" id="CHEBI:57305"/>
        <dbReference type="EC" id="1.4.3.19"/>
    </reaction>
</comment>
<evidence type="ECO:0000256" key="4">
    <source>
        <dbReference type="ARBA" id="ARBA00049872"/>
    </source>
</evidence>
<dbReference type="NCBIfam" id="TIGR02352">
    <property type="entry name" value="thiamin_ThiO"/>
    <property type="match status" value="1"/>
</dbReference>
<dbReference type="SUPFAM" id="SSF51971">
    <property type="entry name" value="Nucleotide-binding domain"/>
    <property type="match status" value="1"/>
</dbReference>